<reference evidence="3 4" key="1">
    <citation type="journal article" date="2013" name="Genome Biol.">
        <title>The genome sequence of the most widely cultivated cacao type and its use to identify candidate genes regulating pod color.</title>
        <authorList>
            <person name="Motamayor J.C."/>
            <person name="Mockaitis K."/>
            <person name="Schmutz J."/>
            <person name="Haiminen N."/>
            <person name="Iii D.L."/>
            <person name="Cornejo O."/>
            <person name="Findley S.D."/>
            <person name="Zheng P."/>
            <person name="Utro F."/>
            <person name="Royaert S."/>
            <person name="Saski C."/>
            <person name="Jenkins J."/>
            <person name="Podicheti R."/>
            <person name="Zhao M."/>
            <person name="Scheffler B.E."/>
            <person name="Stack J.C."/>
            <person name="Feltus F.A."/>
            <person name="Mustiga G.M."/>
            <person name="Amores F."/>
            <person name="Phillips W."/>
            <person name="Marelli J.P."/>
            <person name="May G.D."/>
            <person name="Shapiro H."/>
            <person name="Ma J."/>
            <person name="Bustamante C.D."/>
            <person name="Schnell R.J."/>
            <person name="Main D."/>
            <person name="Gilbert D."/>
            <person name="Parida L."/>
            <person name="Kuhn D.N."/>
        </authorList>
    </citation>
    <scope>NUCLEOTIDE SEQUENCE [LARGE SCALE GENOMIC DNA]</scope>
    <source>
        <strain evidence="4">cv. Matina 1-6</strain>
    </source>
</reference>
<feature type="region of interest" description="Disordered" evidence="2">
    <location>
        <begin position="172"/>
        <end position="249"/>
    </location>
</feature>
<evidence type="ECO:0000313" key="3">
    <source>
        <dbReference type="EMBL" id="EOY07346.1"/>
    </source>
</evidence>
<protein>
    <submittedName>
        <fullName evidence="3">Uncharacterized protein</fullName>
    </submittedName>
</protein>
<feature type="compositionally biased region" description="Polar residues" evidence="2">
    <location>
        <begin position="589"/>
        <end position="612"/>
    </location>
</feature>
<feature type="region of interest" description="Disordered" evidence="2">
    <location>
        <begin position="1"/>
        <end position="47"/>
    </location>
</feature>
<proteinExistence type="predicted"/>
<evidence type="ECO:0000256" key="1">
    <source>
        <dbReference type="SAM" id="Coils"/>
    </source>
</evidence>
<gene>
    <name evidence="3" type="ORF">TCM_021804</name>
</gene>
<dbReference type="InParanoid" id="A0A061ER76"/>
<feature type="compositionally biased region" description="Polar residues" evidence="2">
    <location>
        <begin position="445"/>
        <end position="463"/>
    </location>
</feature>
<dbReference type="PANTHER" id="PTHR31390">
    <property type="entry name" value="EXPRESSED PROTEIN"/>
    <property type="match status" value="1"/>
</dbReference>
<feature type="region of interest" description="Disordered" evidence="2">
    <location>
        <begin position="589"/>
        <end position="615"/>
    </location>
</feature>
<name>A0A061ER76_THECC</name>
<organism evidence="3 4">
    <name type="scientific">Theobroma cacao</name>
    <name type="common">Cacao</name>
    <name type="synonym">Cocoa</name>
    <dbReference type="NCBI Taxonomy" id="3641"/>
    <lineage>
        <taxon>Eukaryota</taxon>
        <taxon>Viridiplantae</taxon>
        <taxon>Streptophyta</taxon>
        <taxon>Embryophyta</taxon>
        <taxon>Tracheophyta</taxon>
        <taxon>Spermatophyta</taxon>
        <taxon>Magnoliopsida</taxon>
        <taxon>eudicotyledons</taxon>
        <taxon>Gunneridae</taxon>
        <taxon>Pentapetalae</taxon>
        <taxon>rosids</taxon>
        <taxon>malvids</taxon>
        <taxon>Malvales</taxon>
        <taxon>Malvaceae</taxon>
        <taxon>Byttnerioideae</taxon>
        <taxon>Theobroma</taxon>
    </lineage>
</organism>
<dbReference type="FunCoup" id="A0A061ER76">
    <property type="interactions" value="605"/>
</dbReference>
<dbReference type="HOGENOM" id="CLU_005993_1_0_1"/>
<feature type="coiled-coil region" evidence="1">
    <location>
        <begin position="471"/>
        <end position="498"/>
    </location>
</feature>
<dbReference type="Proteomes" id="UP000026915">
    <property type="component" value="Chromosome 5"/>
</dbReference>
<dbReference type="eggNOG" id="ENOG502QSE4">
    <property type="taxonomic scope" value="Eukaryota"/>
</dbReference>
<feature type="compositionally biased region" description="Polar residues" evidence="2">
    <location>
        <begin position="187"/>
        <end position="204"/>
    </location>
</feature>
<accession>A0A061ER76</accession>
<sequence length="970" mass="106597">MPFDRRKANEYVEPLRDMGFGSESKRSSNLQQNSKIVKEKTQLPQANLRLKSQGKLKGKNGIALPYGNLPGERGQNQIHSTLVETKSLGDCHGQPRKGKPTKEDELVKYMSNLPGYLQRVDIGENFQENALNVGVLDWARLEKWEHHQKRIPKITGNDVSSTSTISLMKTNTKSSALSSAVPKDTAANKSKQHQQTCSSLNSSYKEGLPRGAKPSTLKVRHFQDIETASKSTLDQQKKTSKTYKSSGTTYSDAILDKGKKKELNQKITLEMGNMSSNMRNQGVSPLPKETVNVCDGGAKNRVEQRQEIDVNKKDLDLKNTSDVEASSSKFRHYGVSLGSRKKLDAEGDKTKETQGSEIDLAHQVSPGEHKNIVLLRPRSARNSFFEEPRERFDGTLNEANRNSFPCDFLQKVRSGELCSEVPHSCPLPSGVEMNPATDIMAQGLEPSSNASHGSAFSNNSGNLRSEGKHSAENKIKSLDAHVETLKILEEEMAELATRKSRSSSPNRRFSFSLSRMSRSFSFKEGSTAPQLSSTYVSVKSGPVRSDSSGFLDDTIREKVNGHNRARSSPLRRMLDPLLKSRGLHSFRFTDTVQPSKGSLNSSSARPVNTNESPQEEKFESSMIQALLQLTIKNGLPMFRFVVDNGSNMLATTMKSLASSAKGGSDQSYIFSSVSEIKKKSGSWISQGNKEKNCGYIYNIIGQMRISNSLISDLTAEDSCNQYPVVRESVLFSVEQRPADQASAKFTPNAELAAVVIKMPGESTDVQHSDKDITKKGFTDCLATDGCSCNPVENASFNSTTVILPGGVHSLPNKGIPSPLIDRWKSGGLCDCGGWDVGCKLRILSNQKRRCCKTSRTCQACLNPNRLDLYAQGEAQQNRPILNLVPHKNGIYAIEFSSSITALQAFFISVTAISCQKSSDLPEFGNLPEGKVIKETILNGSHGMENKPINVLRNMPAKYAPNPPHSPVGRA</sequence>
<feature type="region of interest" description="Disordered" evidence="2">
    <location>
        <begin position="443"/>
        <end position="470"/>
    </location>
</feature>
<evidence type="ECO:0000313" key="4">
    <source>
        <dbReference type="Proteomes" id="UP000026915"/>
    </source>
</evidence>
<dbReference type="Pfam" id="PF12043">
    <property type="entry name" value="DUF3527"/>
    <property type="match status" value="2"/>
</dbReference>
<keyword evidence="1" id="KW-0175">Coiled coil</keyword>
<dbReference type="PANTHER" id="PTHR31390:SF12">
    <property type="entry name" value="PUTATIVE (DUF3527)-RELATED"/>
    <property type="match status" value="1"/>
</dbReference>
<dbReference type="OMA" id="GRYPSRM"/>
<evidence type="ECO:0000256" key="2">
    <source>
        <dbReference type="SAM" id="MobiDB-lite"/>
    </source>
</evidence>
<dbReference type="Gramene" id="EOY07346">
    <property type="protein sequence ID" value="EOY07346"/>
    <property type="gene ID" value="TCM_021804"/>
</dbReference>
<dbReference type="InterPro" id="IPR021916">
    <property type="entry name" value="DUF3527"/>
</dbReference>
<keyword evidence="4" id="KW-1185">Reference proteome</keyword>
<feature type="compositionally biased region" description="Basic and acidic residues" evidence="2">
    <location>
        <begin position="1"/>
        <end position="16"/>
    </location>
</feature>
<dbReference type="AlphaFoldDB" id="A0A061ER76"/>
<dbReference type="EMBL" id="CM001883">
    <property type="protein sequence ID" value="EOY07346.1"/>
    <property type="molecule type" value="Genomic_DNA"/>
</dbReference>
<dbReference type="STRING" id="3641.A0A061ER76"/>